<dbReference type="PROSITE" id="PS51729">
    <property type="entry name" value="GNAT_YJDJ"/>
    <property type="match status" value="1"/>
</dbReference>
<dbReference type="InterPro" id="IPR045057">
    <property type="entry name" value="Gcn5-rel_NAT"/>
</dbReference>
<organism evidence="5 6">
    <name type="scientific">Strongylocentrotus purpuratus</name>
    <name type="common">Purple sea urchin</name>
    <dbReference type="NCBI Taxonomy" id="7668"/>
    <lineage>
        <taxon>Eukaryota</taxon>
        <taxon>Metazoa</taxon>
        <taxon>Echinodermata</taxon>
        <taxon>Eleutherozoa</taxon>
        <taxon>Echinozoa</taxon>
        <taxon>Echinoidea</taxon>
        <taxon>Euechinoidea</taxon>
        <taxon>Echinacea</taxon>
        <taxon>Camarodonta</taxon>
        <taxon>Echinidea</taxon>
        <taxon>Strongylocentrotidae</taxon>
        <taxon>Strongylocentrotus</taxon>
    </lineage>
</organism>
<dbReference type="PANTHER" id="PTHR31435:SF9">
    <property type="entry name" value="PROTEIN NATD1"/>
    <property type="match status" value="1"/>
</dbReference>
<evidence type="ECO:0000259" key="4">
    <source>
        <dbReference type="PROSITE" id="PS51729"/>
    </source>
</evidence>
<keyword evidence="6" id="KW-1185">Reference proteome</keyword>
<dbReference type="KEGG" id="spu:581921"/>
<reference evidence="6" key="1">
    <citation type="submission" date="2015-02" db="EMBL/GenBank/DDBJ databases">
        <title>Genome sequencing for Strongylocentrotus purpuratus.</title>
        <authorList>
            <person name="Murali S."/>
            <person name="Liu Y."/>
            <person name="Vee V."/>
            <person name="English A."/>
            <person name="Wang M."/>
            <person name="Skinner E."/>
            <person name="Han Y."/>
            <person name="Muzny D.M."/>
            <person name="Worley K.C."/>
            <person name="Gibbs R.A."/>
        </authorList>
    </citation>
    <scope>NUCLEOTIDE SEQUENCE</scope>
</reference>
<dbReference type="InterPro" id="IPR016181">
    <property type="entry name" value="Acyl_CoA_acyltransferase"/>
</dbReference>
<proteinExistence type="inferred from homology"/>
<dbReference type="SUPFAM" id="SSF55729">
    <property type="entry name" value="Acyl-CoA N-acyltransferases (Nat)"/>
    <property type="match status" value="1"/>
</dbReference>
<dbReference type="OMA" id="NTHMSAF"/>
<dbReference type="GeneID" id="581921"/>
<dbReference type="CTD" id="256302"/>
<dbReference type="Gene3D" id="3.40.630.30">
    <property type="match status" value="1"/>
</dbReference>
<accession>A0A7M7RGY0</accession>
<evidence type="ECO:0000313" key="5">
    <source>
        <dbReference type="EnsemblMetazoa" id="XP_786991"/>
    </source>
</evidence>
<feature type="domain" description="N-acetyltransferase" evidence="4">
    <location>
        <begin position="36"/>
        <end position="125"/>
    </location>
</feature>
<sequence length="128" mass="14393">MFTARSICRLVSFQQIRQLNVTGGMASSKKNDLEVNHSLDRQEFFIELDPPDRGVLDYDLLSDGTVDMHHTGVPTSYRGRGIAGQLAKAAFSHFTSERTKMLLTCTYLQKYYKDHPDASPPDLITLPS</sequence>
<evidence type="ECO:0000256" key="2">
    <source>
        <dbReference type="ARBA" id="ARBA00020243"/>
    </source>
</evidence>
<dbReference type="AlphaFoldDB" id="A0A7M7RGY0"/>
<dbReference type="InterPro" id="IPR031165">
    <property type="entry name" value="GNAT_YJDJ"/>
</dbReference>
<evidence type="ECO:0000256" key="1">
    <source>
        <dbReference type="ARBA" id="ARBA00006233"/>
    </source>
</evidence>
<dbReference type="PANTHER" id="PTHR31435">
    <property type="entry name" value="PROTEIN NATD1"/>
    <property type="match status" value="1"/>
</dbReference>
<evidence type="ECO:0000256" key="3">
    <source>
        <dbReference type="ARBA" id="ARBA00031876"/>
    </source>
</evidence>
<evidence type="ECO:0000313" key="6">
    <source>
        <dbReference type="Proteomes" id="UP000007110"/>
    </source>
</evidence>
<dbReference type="RefSeq" id="XP_786991.3">
    <property type="nucleotide sequence ID" value="XM_781898.5"/>
</dbReference>
<dbReference type="EnsemblMetazoa" id="XM_781898">
    <property type="protein sequence ID" value="XP_786991"/>
    <property type="gene ID" value="LOC581921"/>
</dbReference>
<name>A0A7M7RGY0_STRPU</name>
<protein>
    <recommendedName>
        <fullName evidence="2">Protein NATD1</fullName>
    </recommendedName>
    <alternativeName>
        <fullName evidence="3">N-acetyltransferase domain-containing protein 1</fullName>
    </alternativeName>
</protein>
<dbReference type="InParanoid" id="A0A7M7RGY0"/>
<dbReference type="Proteomes" id="UP000007110">
    <property type="component" value="Unassembled WGS sequence"/>
</dbReference>
<reference evidence="5" key="2">
    <citation type="submission" date="2021-01" db="UniProtKB">
        <authorList>
            <consortium name="EnsemblMetazoa"/>
        </authorList>
    </citation>
    <scope>IDENTIFICATION</scope>
</reference>
<dbReference type="FunCoup" id="A0A7M7RGY0">
    <property type="interactions" value="4"/>
</dbReference>
<dbReference type="Pfam" id="PF14542">
    <property type="entry name" value="Acetyltransf_CG"/>
    <property type="match status" value="1"/>
</dbReference>
<comment type="similarity">
    <text evidence="1">Belongs to the NATD1 family.</text>
</comment>
<dbReference type="OrthoDB" id="74247at2759"/>